<dbReference type="EMBL" id="AODQ01000026">
    <property type="protein sequence ID" value="EMR03395.1"/>
    <property type="molecule type" value="Genomic_DNA"/>
</dbReference>
<evidence type="ECO:0000313" key="1">
    <source>
        <dbReference type="EMBL" id="EMR03395.1"/>
    </source>
</evidence>
<gene>
    <name evidence="1" type="ORF">ADICEAN_01417</name>
</gene>
<dbReference type="STRING" id="1279009.ADICEAN_01417"/>
<protein>
    <submittedName>
        <fullName evidence="1">Uncharacterized protein</fullName>
    </submittedName>
</protein>
<dbReference type="Proteomes" id="UP000011910">
    <property type="component" value="Unassembled WGS sequence"/>
</dbReference>
<organism evidence="1 2">
    <name type="scientific">Cesiribacter andamanensis AMV16</name>
    <dbReference type="NCBI Taxonomy" id="1279009"/>
    <lineage>
        <taxon>Bacteria</taxon>
        <taxon>Pseudomonadati</taxon>
        <taxon>Bacteroidota</taxon>
        <taxon>Cytophagia</taxon>
        <taxon>Cytophagales</taxon>
        <taxon>Cesiribacteraceae</taxon>
        <taxon>Cesiribacter</taxon>
    </lineage>
</organism>
<dbReference type="AlphaFoldDB" id="M7NNU8"/>
<reference evidence="1 2" key="1">
    <citation type="journal article" date="2013" name="Genome Announc.">
        <title>Draft Genome Sequence of Cesiribacter andamanensis Strain AMV16T, Isolated from a Soil Sample from a Mud Volcano in the Andaman Islands, India.</title>
        <authorList>
            <person name="Shivaji S."/>
            <person name="Ara S."/>
            <person name="Begum Z."/>
            <person name="Srinivas T.N."/>
            <person name="Singh A."/>
            <person name="Kumar Pinnaka A."/>
        </authorList>
    </citation>
    <scope>NUCLEOTIDE SEQUENCE [LARGE SCALE GENOMIC DNA]</scope>
    <source>
        <strain evidence="1 2">AMV16</strain>
    </source>
</reference>
<dbReference type="RefSeq" id="WP_009194817.1">
    <property type="nucleotide sequence ID" value="NZ_AODQ01000026.1"/>
</dbReference>
<sequence>MLKFSQRKALVEYHTKAIDSFKGIVRSSEQSLDPGTVNFLALDELTRLFIEELKENLYYTNVNYDRYFRDLFMKGLVPLDEGYRDVTYLYLLVRRKPHEELIEEDDIYFTLCTFYSSLNTTMDLVGDYIGEFGFDYHKTYERTISLLLEDYDSTFLDDYPQYDRLIGSPTNAPEGSTEHLSENTLKQSLPSLRDYLGKHAEKLMPVLLRNYAGADTCNDISLTILALQSLGFLPGSSQIKQSTLFNAINEDLKVKFGRKGFTEAYKRNDPNHRDNNAIKKDLEKPVAAKKEIIIQILNQ</sequence>
<accession>M7NNU8</accession>
<comment type="caution">
    <text evidence="1">The sequence shown here is derived from an EMBL/GenBank/DDBJ whole genome shotgun (WGS) entry which is preliminary data.</text>
</comment>
<name>M7NNU8_9BACT</name>
<proteinExistence type="predicted"/>
<keyword evidence="2" id="KW-1185">Reference proteome</keyword>
<evidence type="ECO:0000313" key="2">
    <source>
        <dbReference type="Proteomes" id="UP000011910"/>
    </source>
</evidence>